<dbReference type="RefSeq" id="WP_211910873.1">
    <property type="nucleotide sequence ID" value="NZ_CP036498.1"/>
</dbReference>
<evidence type="ECO:0000259" key="5">
    <source>
        <dbReference type="PROSITE" id="PS50850"/>
    </source>
</evidence>
<gene>
    <name evidence="6" type="ORF">RPMA_27445</name>
</gene>
<feature type="transmembrane region" description="Helical" evidence="4">
    <location>
        <begin position="171"/>
        <end position="197"/>
    </location>
</feature>
<dbReference type="InterPro" id="IPR036259">
    <property type="entry name" value="MFS_trans_sf"/>
</dbReference>
<proteinExistence type="predicted"/>
<feature type="transmembrane region" description="Helical" evidence="4">
    <location>
        <begin position="21"/>
        <end position="38"/>
    </location>
</feature>
<dbReference type="InterPro" id="IPR050327">
    <property type="entry name" value="Proton-linked_MCT"/>
</dbReference>
<dbReference type="CDD" id="cd17355">
    <property type="entry name" value="MFS_YcxA_like"/>
    <property type="match status" value="1"/>
</dbReference>
<dbReference type="Proteomes" id="UP000682843">
    <property type="component" value="Chromosome"/>
</dbReference>
<reference evidence="6 7" key="1">
    <citation type="submission" date="2019-02" db="EMBL/GenBank/DDBJ databases">
        <title>Emended description of the genus Rhodopseudomonas and description of Rhodopseudomonas albus sp. nov., a non-phototrophic, heavy-metal-tolerant bacterium isolated from garden soil.</title>
        <authorList>
            <person name="Bao Z."/>
            <person name="Cao W.W."/>
            <person name="Sato Y."/>
            <person name="Nishizawa T."/>
            <person name="Zhao J."/>
            <person name="Guo Y."/>
            <person name="Ohta H."/>
        </authorList>
    </citation>
    <scope>NUCLEOTIDE SEQUENCE [LARGE SCALE GENOMIC DNA]</scope>
    <source>
        <strain evidence="6 7">SK50-23</strain>
    </source>
</reference>
<feature type="transmembrane region" description="Helical" evidence="4">
    <location>
        <begin position="146"/>
        <end position="165"/>
    </location>
</feature>
<accession>A0ABX8AED6</accession>
<keyword evidence="1 4" id="KW-0812">Transmembrane</keyword>
<feature type="transmembrane region" description="Helical" evidence="4">
    <location>
        <begin position="353"/>
        <end position="373"/>
    </location>
</feature>
<sequence>MDATPNAANDETSIRYEGWRIVGVCFLLATFGWALGFYGQSVYLAELQRVHGWPASTIATATTFFYLVGALLVAFVSEAMRALGPRNCLLAGVGILAVATVLLGQITSPWQLYAVNVLLAFGWAGTSLGAITNTLGLWFDKKRGMAISLALNGASFGGIVGVPLLVTASNAFGFCGATIAAAIAMLLLLAPVILLFVGHPPHRAASVAPGSAAANAPPSTRIRAQAMRDLAFLTLTIAFALGLFAQVGFVVHLISFLDPVIGRERAAAAMSLMTLMAVVGRVLFSTVIDRLNQRLASAFSFLSQGIALAIVINFHNDALIFFACALFGFSVGNLITLPALIVQREFDPRSFGVLVSLITAVTQVTYAFGPGIVGWLRDISGSYSVPFYTCMALQVIAAVMIMVRSRSV</sequence>
<dbReference type="PANTHER" id="PTHR11360:SF290">
    <property type="entry name" value="MONOCARBOXYLATE MFS PERMEASE"/>
    <property type="match status" value="1"/>
</dbReference>
<organism evidence="6 7">
    <name type="scientific">Tardiphaga alba</name>
    <dbReference type="NCBI Taxonomy" id="340268"/>
    <lineage>
        <taxon>Bacteria</taxon>
        <taxon>Pseudomonadati</taxon>
        <taxon>Pseudomonadota</taxon>
        <taxon>Alphaproteobacteria</taxon>
        <taxon>Hyphomicrobiales</taxon>
        <taxon>Nitrobacteraceae</taxon>
        <taxon>Tardiphaga</taxon>
    </lineage>
</organism>
<evidence type="ECO:0000313" key="6">
    <source>
        <dbReference type="EMBL" id="QUS42136.1"/>
    </source>
</evidence>
<evidence type="ECO:0000313" key="7">
    <source>
        <dbReference type="Proteomes" id="UP000682843"/>
    </source>
</evidence>
<evidence type="ECO:0000256" key="2">
    <source>
        <dbReference type="ARBA" id="ARBA00022989"/>
    </source>
</evidence>
<dbReference type="InterPro" id="IPR020846">
    <property type="entry name" value="MFS_dom"/>
</dbReference>
<name>A0ABX8AED6_9BRAD</name>
<dbReference type="EMBL" id="CP036498">
    <property type="protein sequence ID" value="QUS42136.1"/>
    <property type="molecule type" value="Genomic_DNA"/>
</dbReference>
<keyword evidence="2 4" id="KW-1133">Transmembrane helix</keyword>
<evidence type="ECO:0000256" key="4">
    <source>
        <dbReference type="SAM" id="Phobius"/>
    </source>
</evidence>
<dbReference type="PROSITE" id="PS50850">
    <property type="entry name" value="MFS"/>
    <property type="match status" value="1"/>
</dbReference>
<dbReference type="Pfam" id="PF07690">
    <property type="entry name" value="MFS_1"/>
    <property type="match status" value="1"/>
</dbReference>
<dbReference type="SUPFAM" id="SSF103473">
    <property type="entry name" value="MFS general substrate transporter"/>
    <property type="match status" value="1"/>
</dbReference>
<feature type="domain" description="Major facilitator superfamily (MFS) profile" evidence="5">
    <location>
        <begin position="20"/>
        <end position="408"/>
    </location>
</feature>
<evidence type="ECO:0000256" key="3">
    <source>
        <dbReference type="ARBA" id="ARBA00023136"/>
    </source>
</evidence>
<protein>
    <submittedName>
        <fullName evidence="6">MFS transporter</fullName>
    </submittedName>
</protein>
<dbReference type="InterPro" id="IPR011701">
    <property type="entry name" value="MFS"/>
</dbReference>
<feature type="transmembrane region" description="Helical" evidence="4">
    <location>
        <begin position="296"/>
        <end position="314"/>
    </location>
</feature>
<dbReference type="PANTHER" id="PTHR11360">
    <property type="entry name" value="MONOCARBOXYLATE TRANSPORTER"/>
    <property type="match status" value="1"/>
</dbReference>
<evidence type="ECO:0000256" key="1">
    <source>
        <dbReference type="ARBA" id="ARBA00022692"/>
    </source>
</evidence>
<feature type="transmembrane region" description="Helical" evidence="4">
    <location>
        <begin position="230"/>
        <end position="254"/>
    </location>
</feature>
<keyword evidence="7" id="KW-1185">Reference proteome</keyword>
<feature type="transmembrane region" description="Helical" evidence="4">
    <location>
        <begin position="266"/>
        <end position="284"/>
    </location>
</feature>
<feature type="transmembrane region" description="Helical" evidence="4">
    <location>
        <begin position="58"/>
        <end position="76"/>
    </location>
</feature>
<dbReference type="Gene3D" id="1.20.1250.20">
    <property type="entry name" value="MFS general substrate transporter like domains"/>
    <property type="match status" value="1"/>
</dbReference>
<keyword evidence="3 4" id="KW-0472">Membrane</keyword>
<feature type="transmembrane region" description="Helical" evidence="4">
    <location>
        <begin position="320"/>
        <end position="341"/>
    </location>
</feature>
<feature type="transmembrane region" description="Helical" evidence="4">
    <location>
        <begin position="385"/>
        <end position="403"/>
    </location>
</feature>
<feature type="transmembrane region" description="Helical" evidence="4">
    <location>
        <begin position="113"/>
        <end position="139"/>
    </location>
</feature>
<feature type="transmembrane region" description="Helical" evidence="4">
    <location>
        <begin position="88"/>
        <end position="107"/>
    </location>
</feature>